<dbReference type="InterPro" id="IPR036640">
    <property type="entry name" value="ABC1_TM_sf"/>
</dbReference>
<dbReference type="Gene3D" id="1.20.1560.10">
    <property type="entry name" value="ABC transporter type 1, transmembrane domain"/>
    <property type="match status" value="1"/>
</dbReference>
<dbReference type="SMART" id="SM00382">
    <property type="entry name" value="AAA"/>
    <property type="match status" value="1"/>
</dbReference>
<evidence type="ECO:0000313" key="10">
    <source>
        <dbReference type="EMBL" id="MFC3285419.1"/>
    </source>
</evidence>
<dbReference type="PROSITE" id="PS50893">
    <property type="entry name" value="ABC_TRANSPORTER_2"/>
    <property type="match status" value="1"/>
</dbReference>
<dbReference type="InterPro" id="IPR011527">
    <property type="entry name" value="ABC1_TM_dom"/>
</dbReference>
<dbReference type="CDD" id="cd18584">
    <property type="entry name" value="ABC_6TM_AarD_CydD"/>
    <property type="match status" value="1"/>
</dbReference>
<evidence type="ECO:0000256" key="5">
    <source>
        <dbReference type="ARBA" id="ARBA00022989"/>
    </source>
</evidence>
<comment type="caution">
    <text evidence="10">The sequence shown here is derived from an EMBL/GenBank/DDBJ whole genome shotgun (WGS) entry which is preliminary data.</text>
</comment>
<evidence type="ECO:0000256" key="4">
    <source>
        <dbReference type="ARBA" id="ARBA00022840"/>
    </source>
</evidence>
<dbReference type="InterPro" id="IPR039421">
    <property type="entry name" value="Type_1_exporter"/>
</dbReference>
<keyword evidence="6 7" id="KW-0472">Membrane</keyword>
<comment type="subcellular location">
    <subcellularLocation>
        <location evidence="1">Cell membrane</location>
        <topology evidence="1">Multi-pass membrane protein</topology>
    </subcellularLocation>
</comment>
<name>A0ABV7LSQ3_9GAMM</name>
<dbReference type="SUPFAM" id="SSF52540">
    <property type="entry name" value="P-loop containing nucleoside triphosphate hydrolases"/>
    <property type="match status" value="1"/>
</dbReference>
<organism evidence="10 11">
    <name type="scientific">Litchfieldella rifensis</name>
    <dbReference type="NCBI Taxonomy" id="762643"/>
    <lineage>
        <taxon>Bacteria</taxon>
        <taxon>Pseudomonadati</taxon>
        <taxon>Pseudomonadota</taxon>
        <taxon>Gammaproteobacteria</taxon>
        <taxon>Oceanospirillales</taxon>
        <taxon>Halomonadaceae</taxon>
        <taxon>Litchfieldella</taxon>
    </lineage>
</organism>
<evidence type="ECO:0000256" key="6">
    <source>
        <dbReference type="ARBA" id="ARBA00023136"/>
    </source>
</evidence>
<dbReference type="Proteomes" id="UP001595579">
    <property type="component" value="Unassembled WGS sequence"/>
</dbReference>
<feature type="transmembrane region" description="Helical" evidence="7">
    <location>
        <begin position="171"/>
        <end position="191"/>
    </location>
</feature>
<keyword evidence="3" id="KW-0547">Nucleotide-binding</keyword>
<evidence type="ECO:0000256" key="7">
    <source>
        <dbReference type="SAM" id="Phobius"/>
    </source>
</evidence>
<proteinExistence type="predicted"/>
<keyword evidence="4" id="KW-0067">ATP-binding</keyword>
<gene>
    <name evidence="10" type="primary">cydD</name>
    <name evidence="10" type="ORF">ACFOEV_17610</name>
</gene>
<sequence length="573" mass="60669">MSTPMGDDGELTPRRWLASLATRQRRLLRLAMLAGFAAGGATIVQMLLLAWTVSAVLVRSAVPSELAGAFMAMVATVAFRALAQWGQEVAAQEASLRIRSAARSALVERLEALGPVRLAGRHSAGLGGQLVEQVEALDGYFARFQPQLRLAVALPLAVLLVVVWLDWLAALFLLLSAPLIPLFMALVGIGAERLNRQQFAAMNRLAGQFLDRVRGITTLQLFNRTSQATDEVFAAADDYRRRSMRILRLAFLSSAVLEFFASVAIAVVAIYIGFGLLGYIEFGPAPRLTLFSGLAVLLLAPEFFQPLRTLSQHYHDRAAALGAADGLVALLGEPLPDAGGGVKPARIDEAGKPASMIALQGVSASHPGRGRVLGPVDLEVPAGTSLALVGPSGAGKSTLLQLIAGFIGPETGEVAVDADDGIAWLDQRPLLIQGTIADNLRLAAPEASEMQMRTALERAGLGELMARLPEGLATPLAERGSGLSGGQAQRLALARVFLSPARLVLLDEPTASLDEASEARVIEALRTLLDEGRTLVIATHHPALMTMAEWVMTLDEGRVVALDPGRGVAGGWS</sequence>
<dbReference type="PANTHER" id="PTHR24221:SF261">
    <property type="entry name" value="GLUTATHIONE_L-CYSTEINE TRANSPORT SYSTEM ATP-BINDING_PERMEASE PROTEIN CYDD"/>
    <property type="match status" value="1"/>
</dbReference>
<feature type="domain" description="ABC transporter" evidence="8">
    <location>
        <begin position="357"/>
        <end position="573"/>
    </location>
</feature>
<dbReference type="Gene3D" id="3.40.50.300">
    <property type="entry name" value="P-loop containing nucleotide triphosphate hydrolases"/>
    <property type="match status" value="1"/>
</dbReference>
<feature type="transmembrane region" description="Helical" evidence="7">
    <location>
        <begin position="66"/>
        <end position="83"/>
    </location>
</feature>
<dbReference type="SUPFAM" id="SSF90123">
    <property type="entry name" value="ABC transporter transmembrane region"/>
    <property type="match status" value="1"/>
</dbReference>
<dbReference type="InterPro" id="IPR017871">
    <property type="entry name" value="ABC_transporter-like_CS"/>
</dbReference>
<dbReference type="NCBIfam" id="TIGR02857">
    <property type="entry name" value="CydD"/>
    <property type="match status" value="1"/>
</dbReference>
<dbReference type="InterPro" id="IPR027417">
    <property type="entry name" value="P-loop_NTPase"/>
</dbReference>
<dbReference type="Pfam" id="PF00664">
    <property type="entry name" value="ABC_membrane"/>
    <property type="match status" value="1"/>
</dbReference>
<dbReference type="Pfam" id="PF00005">
    <property type="entry name" value="ABC_tran"/>
    <property type="match status" value="1"/>
</dbReference>
<feature type="domain" description="ABC transmembrane type-1" evidence="9">
    <location>
        <begin position="30"/>
        <end position="319"/>
    </location>
</feature>
<dbReference type="InterPro" id="IPR014216">
    <property type="entry name" value="ABC_transptr_CydD"/>
</dbReference>
<evidence type="ECO:0000259" key="8">
    <source>
        <dbReference type="PROSITE" id="PS50893"/>
    </source>
</evidence>
<evidence type="ECO:0000256" key="3">
    <source>
        <dbReference type="ARBA" id="ARBA00022741"/>
    </source>
</evidence>
<dbReference type="InterPro" id="IPR003593">
    <property type="entry name" value="AAA+_ATPase"/>
</dbReference>
<feature type="transmembrane region" description="Helical" evidence="7">
    <location>
        <begin position="249"/>
        <end position="274"/>
    </location>
</feature>
<dbReference type="PROSITE" id="PS00211">
    <property type="entry name" value="ABC_TRANSPORTER_1"/>
    <property type="match status" value="1"/>
</dbReference>
<reference evidence="11" key="1">
    <citation type="journal article" date="2019" name="Int. J. Syst. Evol. Microbiol.">
        <title>The Global Catalogue of Microorganisms (GCM) 10K type strain sequencing project: providing services to taxonomists for standard genome sequencing and annotation.</title>
        <authorList>
            <consortium name="The Broad Institute Genomics Platform"/>
            <consortium name="The Broad Institute Genome Sequencing Center for Infectious Disease"/>
            <person name="Wu L."/>
            <person name="Ma J."/>
        </authorList>
    </citation>
    <scope>NUCLEOTIDE SEQUENCE [LARGE SCALE GENOMIC DNA]</scope>
    <source>
        <strain evidence="11">CECT 7698</strain>
    </source>
</reference>
<protein>
    <submittedName>
        <fullName evidence="10">Thiol reductant ABC exporter subunit CydD</fullName>
    </submittedName>
</protein>
<dbReference type="PANTHER" id="PTHR24221">
    <property type="entry name" value="ATP-BINDING CASSETTE SUB-FAMILY B"/>
    <property type="match status" value="1"/>
</dbReference>
<keyword evidence="2 7" id="KW-0812">Transmembrane</keyword>
<accession>A0ABV7LSQ3</accession>
<dbReference type="InterPro" id="IPR003439">
    <property type="entry name" value="ABC_transporter-like_ATP-bd"/>
</dbReference>
<dbReference type="EMBL" id="JBHRUG010000031">
    <property type="protein sequence ID" value="MFC3285419.1"/>
    <property type="molecule type" value="Genomic_DNA"/>
</dbReference>
<keyword evidence="5 7" id="KW-1133">Transmembrane helix</keyword>
<feature type="transmembrane region" description="Helical" evidence="7">
    <location>
        <begin position="30"/>
        <end position="54"/>
    </location>
</feature>
<dbReference type="PROSITE" id="PS50929">
    <property type="entry name" value="ABC_TM1F"/>
    <property type="match status" value="1"/>
</dbReference>
<evidence type="ECO:0000256" key="1">
    <source>
        <dbReference type="ARBA" id="ARBA00004651"/>
    </source>
</evidence>
<evidence type="ECO:0000313" key="11">
    <source>
        <dbReference type="Proteomes" id="UP001595579"/>
    </source>
</evidence>
<evidence type="ECO:0000259" key="9">
    <source>
        <dbReference type="PROSITE" id="PS50929"/>
    </source>
</evidence>
<evidence type="ECO:0000256" key="2">
    <source>
        <dbReference type="ARBA" id="ARBA00022692"/>
    </source>
</evidence>
<keyword evidence="11" id="KW-1185">Reference proteome</keyword>
<feature type="transmembrane region" description="Helical" evidence="7">
    <location>
        <begin position="148"/>
        <end position="165"/>
    </location>
</feature>
<dbReference type="RefSeq" id="WP_386776188.1">
    <property type="nucleotide sequence ID" value="NZ_JBHRUG010000031.1"/>
</dbReference>